<protein>
    <recommendedName>
        <fullName evidence="4">Secreted protein</fullName>
    </recommendedName>
</protein>
<evidence type="ECO:0008006" key="4">
    <source>
        <dbReference type="Google" id="ProtNLM"/>
    </source>
</evidence>
<proteinExistence type="predicted"/>
<feature type="chain" id="PRO_5039682735" description="Secreted protein" evidence="1">
    <location>
        <begin position="33"/>
        <end position="96"/>
    </location>
</feature>
<dbReference type="GeneID" id="97400242"/>
<reference evidence="2 3" key="1">
    <citation type="journal article" date="2011" name="Plasmid">
        <title>Streptomyces turgidiscabies Car8 contains a modular pathogenicity island that shares virulence genes with other actinobacterial plant pathogens.</title>
        <authorList>
            <person name="Huguet-Tapia J.C."/>
            <person name="Badger J.H."/>
            <person name="Loria R."/>
            <person name="Pettis G.S."/>
        </authorList>
    </citation>
    <scope>NUCLEOTIDE SEQUENCE [LARGE SCALE GENOMIC DNA]</scope>
    <source>
        <strain evidence="2 3">Car8</strain>
    </source>
</reference>
<dbReference type="InterPro" id="IPR045935">
    <property type="entry name" value="DUF6355"/>
</dbReference>
<dbReference type="Proteomes" id="UP000010931">
    <property type="component" value="Unassembled WGS sequence"/>
</dbReference>
<gene>
    <name evidence="2" type="ORF">STRTUCAR8_06126</name>
</gene>
<dbReference type="Pfam" id="PF19882">
    <property type="entry name" value="DUF6355"/>
    <property type="match status" value="1"/>
</dbReference>
<name>L7ET76_STRT8</name>
<organism evidence="2 3">
    <name type="scientific">Streptomyces turgidiscabies (strain Car8)</name>
    <dbReference type="NCBI Taxonomy" id="698760"/>
    <lineage>
        <taxon>Bacteria</taxon>
        <taxon>Bacillati</taxon>
        <taxon>Actinomycetota</taxon>
        <taxon>Actinomycetes</taxon>
        <taxon>Kitasatosporales</taxon>
        <taxon>Streptomycetaceae</taxon>
        <taxon>Streptomyces</taxon>
    </lineage>
</organism>
<dbReference type="AlphaFoldDB" id="L7ET76"/>
<evidence type="ECO:0000256" key="1">
    <source>
        <dbReference type="SAM" id="SignalP"/>
    </source>
</evidence>
<keyword evidence="3" id="KW-1185">Reference proteome</keyword>
<comment type="caution">
    <text evidence="2">The sequence shown here is derived from an EMBL/GenBank/DDBJ whole genome shotgun (WGS) entry which is preliminary data.</text>
</comment>
<evidence type="ECO:0000313" key="3">
    <source>
        <dbReference type="Proteomes" id="UP000010931"/>
    </source>
</evidence>
<feature type="signal peptide" evidence="1">
    <location>
        <begin position="1"/>
        <end position="32"/>
    </location>
</feature>
<evidence type="ECO:0000313" key="2">
    <source>
        <dbReference type="EMBL" id="ELP62227.1"/>
    </source>
</evidence>
<dbReference type="EMBL" id="AEJB01000625">
    <property type="protein sequence ID" value="ELP62227.1"/>
    <property type="molecule type" value="Genomic_DNA"/>
</dbReference>
<sequence>MNVRRFLSTALAVVGPLAGALVLAVATPAATAAANPCGYYATGSDAYYNHCTSDGSHIVIEVEVWGPNYEKCVLPGVTWLGSSSKVDGAFYTGRTC</sequence>
<dbReference type="RefSeq" id="WP_006382876.1">
    <property type="nucleotide sequence ID" value="NZ_AEJB01000625.1"/>
</dbReference>
<dbReference type="PATRIC" id="fig|698760.3.peg.8840"/>
<keyword evidence="1" id="KW-0732">Signal</keyword>
<accession>L7ET76</accession>